<dbReference type="InterPro" id="IPR011990">
    <property type="entry name" value="TPR-like_helical_dom_sf"/>
</dbReference>
<reference evidence="5 6" key="1">
    <citation type="submission" date="2023-01" db="EMBL/GenBank/DDBJ databases">
        <title>Novel diversity within Roseofilum (Cyanobacteria; Desertifilaceae) from marine benthic mats with descriptions of four novel species.</title>
        <authorList>
            <person name="Wang Y."/>
            <person name="Berthold D.E."/>
            <person name="Hu J."/>
            <person name="Lefler F.W."/>
            <person name="Laughinghouse H.D. IV."/>
        </authorList>
    </citation>
    <scope>NUCLEOTIDE SEQUENCE [LARGE SCALE GENOMIC DNA]</scope>
    <source>
        <strain evidence="5 6">BLCC-M143</strain>
    </source>
</reference>
<dbReference type="InterPro" id="IPR051685">
    <property type="entry name" value="Ycf3/AcsC/BcsC/TPR_MFPF"/>
</dbReference>
<feature type="compositionally biased region" description="Basic and acidic residues" evidence="4">
    <location>
        <begin position="139"/>
        <end position="149"/>
    </location>
</feature>
<evidence type="ECO:0000256" key="4">
    <source>
        <dbReference type="SAM" id="MobiDB-lite"/>
    </source>
</evidence>
<evidence type="ECO:0000256" key="1">
    <source>
        <dbReference type="ARBA" id="ARBA00022737"/>
    </source>
</evidence>
<feature type="region of interest" description="Disordered" evidence="4">
    <location>
        <begin position="139"/>
        <end position="204"/>
    </location>
</feature>
<dbReference type="InterPro" id="IPR019734">
    <property type="entry name" value="TPR_rpt"/>
</dbReference>
<dbReference type="PROSITE" id="PS50293">
    <property type="entry name" value="TPR_REGION"/>
    <property type="match status" value="1"/>
</dbReference>
<dbReference type="EMBL" id="JAQOSQ010000043">
    <property type="protein sequence ID" value="MDJ1185653.1"/>
    <property type="molecule type" value="Genomic_DNA"/>
</dbReference>
<feature type="repeat" description="TPR" evidence="3">
    <location>
        <begin position="320"/>
        <end position="353"/>
    </location>
</feature>
<dbReference type="SMART" id="SM00028">
    <property type="entry name" value="TPR"/>
    <property type="match status" value="4"/>
</dbReference>
<dbReference type="Gene3D" id="1.25.40.10">
    <property type="entry name" value="Tetratricopeptide repeat domain"/>
    <property type="match status" value="2"/>
</dbReference>
<proteinExistence type="predicted"/>
<dbReference type="Pfam" id="PF13432">
    <property type="entry name" value="TPR_16"/>
    <property type="match status" value="1"/>
</dbReference>
<feature type="repeat" description="TPR" evidence="3">
    <location>
        <begin position="252"/>
        <end position="285"/>
    </location>
</feature>
<evidence type="ECO:0000313" key="6">
    <source>
        <dbReference type="Proteomes" id="UP001232992"/>
    </source>
</evidence>
<protein>
    <submittedName>
        <fullName evidence="5">Tetratricopeptide repeat protein</fullName>
    </submittedName>
</protein>
<keyword evidence="2 3" id="KW-0802">TPR repeat</keyword>
<dbReference type="PROSITE" id="PS50005">
    <property type="entry name" value="TPR"/>
    <property type="match status" value="3"/>
</dbReference>
<feature type="repeat" description="TPR" evidence="3">
    <location>
        <begin position="286"/>
        <end position="319"/>
    </location>
</feature>
<keyword evidence="6" id="KW-1185">Reference proteome</keyword>
<evidence type="ECO:0000256" key="2">
    <source>
        <dbReference type="ARBA" id="ARBA00022803"/>
    </source>
</evidence>
<evidence type="ECO:0000256" key="3">
    <source>
        <dbReference type="PROSITE-ProRule" id="PRU00339"/>
    </source>
</evidence>
<comment type="caution">
    <text evidence="5">The sequence shown here is derived from an EMBL/GenBank/DDBJ whole genome shotgun (WGS) entry which is preliminary data.</text>
</comment>
<dbReference type="PANTHER" id="PTHR44943">
    <property type="entry name" value="CELLULOSE SYNTHASE OPERON PROTEIN C"/>
    <property type="match status" value="1"/>
</dbReference>
<evidence type="ECO:0000313" key="5">
    <source>
        <dbReference type="EMBL" id="MDJ1185653.1"/>
    </source>
</evidence>
<organism evidence="5 6">
    <name type="scientific">Roseofilum casamattae BLCC-M143</name>
    <dbReference type="NCBI Taxonomy" id="3022442"/>
    <lineage>
        <taxon>Bacteria</taxon>
        <taxon>Bacillati</taxon>
        <taxon>Cyanobacteriota</taxon>
        <taxon>Cyanophyceae</taxon>
        <taxon>Desertifilales</taxon>
        <taxon>Desertifilaceae</taxon>
        <taxon>Roseofilum</taxon>
        <taxon>Roseofilum casamattae</taxon>
    </lineage>
</organism>
<accession>A0ABT7C2H1</accession>
<dbReference type="Proteomes" id="UP001232992">
    <property type="component" value="Unassembled WGS sequence"/>
</dbReference>
<name>A0ABT7C2H1_9CYAN</name>
<keyword evidence="1" id="KW-0677">Repeat</keyword>
<dbReference type="PANTHER" id="PTHR44943:SF8">
    <property type="entry name" value="TPR REPEAT-CONTAINING PROTEIN MJ0263"/>
    <property type="match status" value="1"/>
</dbReference>
<dbReference type="SUPFAM" id="SSF48452">
    <property type="entry name" value="TPR-like"/>
    <property type="match status" value="1"/>
</dbReference>
<sequence length="403" mass="46625">MVIWRKIWRSLRTRFSQWWRKIWQFLRPKTDRDRHFSTRAPGAIPLSYSHYEFLFHQLLEGVATEGWQQTEINDFFRQWRDRTTELEWFRWLERFGERVLASPVPNLELARRMVQFSQIAEGNLAWRAGEIGSALLARSRVEQPRERQPENAAPITPPTEPDTPLEESLQPIKSSAKLPPPDTLSTPSTTKAPPLVTAPEIPDEKPAAIPSLKSLEGVLSLLNYRPQMTQALAKQMGIESSNPEQILQQLQVRAWIKSSLKHQQQGNWRQAMQAVEKAIALDENYGIAWGIKGDLFFRQNRFNQAILAYDRATALNPNDEQAWYNRGMTEFKLERFESALSNFERSLELDPNLFPAWKNKAIALFNVGRYAETLAACDRALQMQPEDSTLQACYQNARQKTTM</sequence>
<dbReference type="RefSeq" id="WP_283760294.1">
    <property type="nucleotide sequence ID" value="NZ_JAQOSQ010000043.1"/>
</dbReference>
<gene>
    <name evidence="5" type="ORF">PMH09_20940</name>
</gene>